<feature type="compositionally biased region" description="Polar residues" evidence="1">
    <location>
        <begin position="275"/>
        <end position="304"/>
    </location>
</feature>
<evidence type="ECO:0000313" key="3">
    <source>
        <dbReference type="Proteomes" id="UP000263517"/>
    </source>
</evidence>
<feature type="region of interest" description="Disordered" evidence="1">
    <location>
        <begin position="263"/>
        <end position="304"/>
    </location>
</feature>
<sequence>MSETRGRLQEIIDSYIERDGSQYVDTGIVAGHIAQMKLFGIRQGVEFFPSQDNFGNQRKDFIDKVIKYNKLDTRLDSIWDYFLCDGRGLFYIRPTENNYRLYYFRSHEYRSYYNVDGELEEVVIIYSYKVKQGKNGMYQDIGLGGIDTPAASAQVSGGYKQEAQGQKRYIRLSIKPTVIEETHSEGEISFDNISANVPGKTKSFPNTLRYIPCVEIFNNPKGFTMDGSGEFDQLANHIVTHDELTRNMKKNLQFFGNPTLLSSRPKTDLMESDSDGTPQRPSIAANSGFQSMSPLSRSTFKQNPITRGIDGQMRVPRVIANLEPNDRVGYIVP</sequence>
<name>A0A350P7V4_9ALTE</name>
<organism evidence="2 3">
    <name type="scientific">Alteromonas australica</name>
    <dbReference type="NCBI Taxonomy" id="589873"/>
    <lineage>
        <taxon>Bacteria</taxon>
        <taxon>Pseudomonadati</taxon>
        <taxon>Pseudomonadota</taxon>
        <taxon>Gammaproteobacteria</taxon>
        <taxon>Alteromonadales</taxon>
        <taxon>Alteromonadaceae</taxon>
        <taxon>Alteromonas/Salinimonas group</taxon>
        <taxon>Alteromonas</taxon>
    </lineage>
</organism>
<feature type="non-terminal residue" evidence="2">
    <location>
        <position position="333"/>
    </location>
</feature>
<dbReference type="Proteomes" id="UP000263517">
    <property type="component" value="Unassembled WGS sequence"/>
</dbReference>
<proteinExistence type="predicted"/>
<comment type="caution">
    <text evidence="2">The sequence shown here is derived from an EMBL/GenBank/DDBJ whole genome shotgun (WGS) entry which is preliminary data.</text>
</comment>
<dbReference type="AlphaFoldDB" id="A0A350P7V4"/>
<evidence type="ECO:0008006" key="4">
    <source>
        <dbReference type="Google" id="ProtNLM"/>
    </source>
</evidence>
<reference evidence="2 3" key="1">
    <citation type="journal article" date="2018" name="Nat. Biotechnol.">
        <title>A standardized bacterial taxonomy based on genome phylogeny substantially revises the tree of life.</title>
        <authorList>
            <person name="Parks D.H."/>
            <person name="Chuvochina M."/>
            <person name="Waite D.W."/>
            <person name="Rinke C."/>
            <person name="Skarshewski A."/>
            <person name="Chaumeil P.A."/>
            <person name="Hugenholtz P."/>
        </authorList>
    </citation>
    <scope>NUCLEOTIDE SEQUENCE [LARGE SCALE GENOMIC DNA]</scope>
    <source>
        <strain evidence="2">UBA11978</strain>
    </source>
</reference>
<accession>A0A350P7V4</accession>
<protein>
    <recommendedName>
        <fullName evidence="4">Phage portal protein</fullName>
    </recommendedName>
</protein>
<gene>
    <name evidence="2" type="ORF">DCW74_16765</name>
</gene>
<dbReference type="EMBL" id="DNAN01000587">
    <property type="protein sequence ID" value="HAW77371.1"/>
    <property type="molecule type" value="Genomic_DNA"/>
</dbReference>
<evidence type="ECO:0000256" key="1">
    <source>
        <dbReference type="SAM" id="MobiDB-lite"/>
    </source>
</evidence>
<evidence type="ECO:0000313" key="2">
    <source>
        <dbReference type="EMBL" id="HAW77371.1"/>
    </source>
</evidence>